<evidence type="ECO:0000256" key="1">
    <source>
        <dbReference type="SAM" id="Phobius"/>
    </source>
</evidence>
<dbReference type="Proteomes" id="UP000182100">
    <property type="component" value="Unassembled WGS sequence"/>
</dbReference>
<protein>
    <submittedName>
        <fullName evidence="2">Uncharacterized protein</fullName>
    </submittedName>
</protein>
<reference evidence="3" key="1">
    <citation type="submission" date="2016-10" db="EMBL/GenBank/DDBJ databases">
        <authorList>
            <person name="Varghese N."/>
            <person name="Submissions S."/>
        </authorList>
    </citation>
    <scope>NUCLEOTIDE SEQUENCE [LARGE SCALE GENOMIC DNA]</scope>
    <source>
        <strain evidence="3">CGMCC 4.3504</strain>
    </source>
</reference>
<dbReference type="RefSeq" id="WP_074994021.1">
    <property type="nucleotide sequence ID" value="NZ_FMZK01000002.1"/>
</dbReference>
<gene>
    <name evidence="2" type="ORF">SAMN05216505_102518</name>
</gene>
<proteinExistence type="predicted"/>
<keyword evidence="1" id="KW-0472">Membrane</keyword>
<organism evidence="2 3">
    <name type="scientific">Streptomyces prasinopilosus</name>
    <dbReference type="NCBI Taxonomy" id="67344"/>
    <lineage>
        <taxon>Bacteria</taxon>
        <taxon>Bacillati</taxon>
        <taxon>Actinomycetota</taxon>
        <taxon>Actinomycetes</taxon>
        <taxon>Kitasatosporales</taxon>
        <taxon>Streptomycetaceae</taxon>
        <taxon>Streptomyces</taxon>
    </lineage>
</organism>
<feature type="transmembrane region" description="Helical" evidence="1">
    <location>
        <begin position="27"/>
        <end position="49"/>
    </location>
</feature>
<keyword evidence="1" id="KW-0812">Transmembrane</keyword>
<dbReference type="EMBL" id="FMZK01000002">
    <property type="protein sequence ID" value="SDC54258.1"/>
    <property type="molecule type" value="Genomic_DNA"/>
</dbReference>
<keyword evidence="1" id="KW-1133">Transmembrane helix</keyword>
<name>A0A1G6MF58_9ACTN</name>
<dbReference type="AlphaFoldDB" id="A0A1G6MF58"/>
<sequence>MTASAPLPPPPSHPPAPATGLRAPSRWLAPCVAAVVAAGAGIGIGWLLWAGPDSAAAGTGVDNAAADAAGACQAWKRVPSLDAVFSDDNDDRISHYDRAGGAAALAASAARLDSRYDALGKAFQNVSTRMQTFDVKGAEAVAAEKKVDALCADRDG</sequence>
<evidence type="ECO:0000313" key="2">
    <source>
        <dbReference type="EMBL" id="SDC54258.1"/>
    </source>
</evidence>
<evidence type="ECO:0000313" key="3">
    <source>
        <dbReference type="Proteomes" id="UP000182100"/>
    </source>
</evidence>
<accession>A0A1G6MF58</accession>
<keyword evidence="3" id="KW-1185">Reference proteome</keyword>